<gene>
    <name evidence="1" type="ORF">Premu_1629</name>
</gene>
<reference evidence="2" key="1">
    <citation type="journal article" date="2011" name="Stand. Genomic Sci.">
        <title>Non-contiguous finished genome sequence of the opportunistic oral pathogen Prevotella multisaccharivorax type strain (PPPA20).</title>
        <authorList>
            <person name="Pati A."/>
            <person name="Gronow S."/>
            <person name="Lu M."/>
            <person name="Lapidus A."/>
            <person name="Nolan M."/>
            <person name="Lucas S."/>
            <person name="Hammon N."/>
            <person name="Deshpande S."/>
            <person name="Cheng J.F."/>
            <person name="Tapia R."/>
            <person name="Han C."/>
            <person name="Goodwin L."/>
            <person name="Pitluck S."/>
            <person name="Liolios K."/>
            <person name="Pagani I."/>
            <person name="Mavromatis K."/>
            <person name="Mikhailova N."/>
            <person name="Huntemann M."/>
            <person name="Chen A."/>
            <person name="Palaniappan K."/>
            <person name="Land M."/>
            <person name="Hauser L."/>
            <person name="Detter J.C."/>
            <person name="Brambilla E.M."/>
            <person name="Rohde M."/>
            <person name="Goker M."/>
            <person name="Woyke T."/>
            <person name="Bristow J."/>
            <person name="Eisen J.A."/>
            <person name="Markowitz V."/>
            <person name="Hugenholtz P."/>
            <person name="Kyrpides N.C."/>
            <person name="Klenk H.P."/>
            <person name="Ivanova N."/>
        </authorList>
    </citation>
    <scope>NUCLEOTIDE SEQUENCE [LARGE SCALE GENOMIC DNA]</scope>
    <source>
        <strain evidence="2">DSM 17128</strain>
    </source>
</reference>
<organism evidence="1 2">
    <name type="scientific">Hallella multisaccharivorax DSM 17128</name>
    <dbReference type="NCBI Taxonomy" id="688246"/>
    <lineage>
        <taxon>Bacteria</taxon>
        <taxon>Pseudomonadati</taxon>
        <taxon>Bacteroidota</taxon>
        <taxon>Bacteroidia</taxon>
        <taxon>Bacteroidales</taxon>
        <taxon>Prevotellaceae</taxon>
        <taxon>Hallella</taxon>
    </lineage>
</organism>
<keyword evidence="2" id="KW-1185">Reference proteome</keyword>
<accession>F8NCK3</accession>
<dbReference type="HOGENOM" id="CLU_3347156_0_0_10"/>
<proteinExistence type="predicted"/>
<evidence type="ECO:0000313" key="1">
    <source>
        <dbReference type="EMBL" id="EGN57039.1"/>
    </source>
</evidence>
<dbReference type="EMBL" id="GL945017">
    <property type="protein sequence ID" value="EGN57039.1"/>
    <property type="molecule type" value="Genomic_DNA"/>
</dbReference>
<dbReference type="AlphaFoldDB" id="F8NCK3"/>
<name>F8NCK3_9BACT</name>
<evidence type="ECO:0000313" key="2">
    <source>
        <dbReference type="Proteomes" id="UP000002772"/>
    </source>
</evidence>
<sequence length="37" mass="4695">MYKVTQLKRYGFCFTKVSIFFKRNDFWIKHLKFFVKV</sequence>
<protein>
    <submittedName>
        <fullName evidence="1">Uncharacterized protein</fullName>
    </submittedName>
</protein>
<dbReference type="Proteomes" id="UP000002772">
    <property type="component" value="Unassembled WGS sequence"/>
</dbReference>